<dbReference type="InterPro" id="IPR008928">
    <property type="entry name" value="6-hairpin_glycosidase_sf"/>
</dbReference>
<evidence type="ECO:0000259" key="2">
    <source>
        <dbReference type="Pfam" id="PF16335"/>
    </source>
</evidence>
<comment type="caution">
    <text evidence="4">The sequence shown here is derived from an EMBL/GenBank/DDBJ whole genome shotgun (WGS) entry which is preliminary data.</text>
</comment>
<feature type="domain" description="Glutaminase A N-terminal" evidence="3">
    <location>
        <begin position="86"/>
        <end position="304"/>
    </location>
</feature>
<proteinExistence type="predicted"/>
<dbReference type="Pfam" id="PF16335">
    <property type="entry name" value="GtaA_6_Hairpin"/>
    <property type="match status" value="1"/>
</dbReference>
<dbReference type="Pfam" id="PF17168">
    <property type="entry name" value="DUF5127"/>
    <property type="match status" value="1"/>
</dbReference>
<sequence length="678" mass="77567">MTQSLRPPSVPLITVDPYFSVWSPSDHLYDEHTVHWTNKRNSMVGLLLIDGKPRRFMGKVELDDTSTYHEPDFLEQKNVKVEPLTTTYLFEGEGIELEVKFTTPLLLDDVELLSKPVSYVTVGVRSIDGTSHSVKLYVDVSKELCVHSLDQDVEGSTTQIQNKIVAMHMGTKEQPILKRVGDDTRIDWGYCYLAAPQSENLSTSIQSYQVRKRFLETGSLLSGEVDGLDVPVMAAVIDIGEISEEQSSCFLAVAYDDIRSIEYFGDQLKAYWRKEGQSFEEMLVTAFDQYDQIQKRCDQFNQLLINKSTEIGGETYKDLASLAYRQAIAAHKTVVDEDGHLLFLSKENFSNGCIATVDVSYPSIPLFLLYNPEMVKGMMRPIFRYAESEEWQFDFAPHDVGCYPKANGQVYGENKLEYQMPIEECGNMLIMAASICLYENDPKFARDHWKHLSKWATYLIENGLDPENQLCTDDFAGHLAHNANLSIKAILGIGAYSIMCNMLNEKNGETYYQMAKKMAQQWEEMASATTHYKLTFDSLDETWSLKYNLIWDHLFGLNLFSKEIIHKEIPHYLSKQNKYGTPLDNRNTYTKADWLVWSAAMATEEGDFEKMIAPLWRFLHETESRVPFTDWYDTVSGKQMNFQNRSVVGGLFIKMLAAVESRGSQDRKANERNFISEL</sequence>
<dbReference type="PANTHER" id="PTHR31987">
    <property type="entry name" value="GLUTAMINASE A-RELATED"/>
    <property type="match status" value="1"/>
</dbReference>
<name>A0ABT3DHY0_9BACI</name>
<accession>A0ABT3DHY0</accession>
<evidence type="ECO:0000313" key="4">
    <source>
        <dbReference type="EMBL" id="MCV9886655.1"/>
    </source>
</evidence>
<protein>
    <submittedName>
        <fullName evidence="4">DUF4965 domain-containing protein</fullName>
    </submittedName>
</protein>
<organism evidence="4 5">
    <name type="scientific">Metabacillus halosaccharovorans</name>
    <dbReference type="NCBI Taxonomy" id="930124"/>
    <lineage>
        <taxon>Bacteria</taxon>
        <taxon>Bacillati</taxon>
        <taxon>Bacillota</taxon>
        <taxon>Bacilli</taxon>
        <taxon>Bacillales</taxon>
        <taxon>Bacillaceae</taxon>
        <taxon>Metabacillus</taxon>
    </lineage>
</organism>
<dbReference type="Proteomes" id="UP001526147">
    <property type="component" value="Unassembled WGS sequence"/>
</dbReference>
<dbReference type="Pfam" id="PF16334">
    <property type="entry name" value="DUF4964"/>
    <property type="match status" value="1"/>
</dbReference>
<keyword evidence="5" id="KW-1185">Reference proteome</keyword>
<dbReference type="InterPro" id="IPR052743">
    <property type="entry name" value="Glutaminase_GtaA"/>
</dbReference>
<feature type="domain" description="Glutaminase A central" evidence="2">
    <location>
        <begin position="313"/>
        <end position="654"/>
    </location>
</feature>
<dbReference type="RefSeq" id="WP_264143206.1">
    <property type="nucleotide sequence ID" value="NZ_JAOYEY010000041.1"/>
</dbReference>
<dbReference type="InterPro" id="IPR032515">
    <property type="entry name" value="DUF4964"/>
</dbReference>
<dbReference type="InterPro" id="IPR033433">
    <property type="entry name" value="GtaA_N"/>
</dbReference>
<evidence type="ECO:0000259" key="1">
    <source>
        <dbReference type="Pfam" id="PF16334"/>
    </source>
</evidence>
<reference evidence="4 5" key="1">
    <citation type="submission" date="2022-10" db="EMBL/GenBank/DDBJ databases">
        <title>Draft genome assembly of moderately radiation resistant bacterium Metabacillus halosaccharovorans.</title>
        <authorList>
            <person name="Pal S."/>
            <person name="Gopinathan A."/>
        </authorList>
    </citation>
    <scope>NUCLEOTIDE SEQUENCE [LARGE SCALE GENOMIC DNA]</scope>
    <source>
        <strain evidence="4 5">VITHBRA001</strain>
    </source>
</reference>
<dbReference type="PANTHER" id="PTHR31987:SF1">
    <property type="entry name" value="GLUTAMINASE A"/>
    <property type="match status" value="1"/>
</dbReference>
<evidence type="ECO:0000313" key="5">
    <source>
        <dbReference type="Proteomes" id="UP001526147"/>
    </source>
</evidence>
<dbReference type="InterPro" id="IPR032514">
    <property type="entry name" value="GtaA_central"/>
</dbReference>
<dbReference type="EMBL" id="JAOYEY010000041">
    <property type="protein sequence ID" value="MCV9886655.1"/>
    <property type="molecule type" value="Genomic_DNA"/>
</dbReference>
<feature type="domain" description="DUF4964" evidence="1">
    <location>
        <begin position="3"/>
        <end position="63"/>
    </location>
</feature>
<gene>
    <name evidence="4" type="ORF">OIH86_13525</name>
</gene>
<dbReference type="SUPFAM" id="SSF48208">
    <property type="entry name" value="Six-hairpin glycosidases"/>
    <property type="match status" value="1"/>
</dbReference>
<evidence type="ECO:0000259" key="3">
    <source>
        <dbReference type="Pfam" id="PF17168"/>
    </source>
</evidence>